<dbReference type="PANTHER" id="PTHR12112:SF20">
    <property type="entry name" value="EXOPOLYPHOSPHATASE"/>
    <property type="match status" value="1"/>
</dbReference>
<dbReference type="GO" id="GO:0005737">
    <property type="term" value="C:cytoplasm"/>
    <property type="evidence" value="ECO:0007669"/>
    <property type="project" value="TreeGrafter"/>
</dbReference>
<dbReference type="STRING" id="5286.A0A0K3CLQ1"/>
<evidence type="ECO:0000259" key="3">
    <source>
        <dbReference type="Pfam" id="PF01368"/>
    </source>
</evidence>
<feature type="signal peptide" evidence="2">
    <location>
        <begin position="1"/>
        <end position="20"/>
    </location>
</feature>
<dbReference type="AlphaFoldDB" id="A0A0K3CLQ1"/>
<dbReference type="InterPro" id="IPR038763">
    <property type="entry name" value="DHH_sf"/>
</dbReference>
<dbReference type="Gene3D" id="3.10.310.20">
    <property type="entry name" value="DHHA2 domain"/>
    <property type="match status" value="1"/>
</dbReference>
<evidence type="ECO:0000313" key="5">
    <source>
        <dbReference type="Proteomes" id="UP000199069"/>
    </source>
</evidence>
<protein>
    <submittedName>
        <fullName evidence="4">BY PROTMAP: gi|472585375|gb|EMS22929.1| exopolyphosphatase [Rhodosporidium toruloides NP11] gi|647399515|emb|CDR44356.1| RHTO0S09e03026g1_1 [Rhodosporidium toruloides]</fullName>
    </submittedName>
</protein>
<dbReference type="Gene3D" id="3.90.1640.10">
    <property type="entry name" value="inorganic pyrophosphatase (n-terminal core)"/>
    <property type="match status" value="1"/>
</dbReference>
<sequence>MRWLPLLAASALSLAPATVALPADSLEPCQQTVISLSDLLDEQKGQGHGTGFVHNSEEEHTGTGRLSQWSRQNKDDFLEALRNNNADDYIVVMGNEAGDLDSLVSAVALSFMYNHLDPPQKAVALLQTEQDALDLRPENALALHYAKMSSGHRDLLTADELPIKPVDMGHRIKGIALVDHNVPRSDWSKARISAIIDHHEDRGFGNDTANPRIVERSGSCSSLVTRYVLDNLPGAEKAFPVPPAYEMLESAAADGAAESQVRAPLPQELVELLLRTIAIDSSGLDKDSRQLVDVQSASRLFARSSWRHRKLKEVMDTLDKDLKASRRALDGLDVRSLLRRDWKGDSIPTQSKKYPHIALGFASSPVSLEEQINRTPEGTAPEWFAWTAEIQADVSVALTNFRDHKTGEKTRQIALVVAHGYGKRLHEGSANRLFNQLRHAIEHAGVKDLDKWHRPDKKPLLARRAVYQYQGDYSRKFWRPILENVVKEWEG</sequence>
<dbReference type="Pfam" id="PF01368">
    <property type="entry name" value="DHH"/>
    <property type="match status" value="1"/>
</dbReference>
<dbReference type="EMBL" id="CWKI01000011">
    <property type="protein sequence ID" value="CTR09863.1"/>
    <property type="molecule type" value="Genomic_DNA"/>
</dbReference>
<proteinExistence type="predicted"/>
<keyword evidence="2" id="KW-0732">Signal</keyword>
<name>A0A0K3CLQ1_RHOTO</name>
<feature type="region of interest" description="Disordered" evidence="1">
    <location>
        <begin position="45"/>
        <end position="68"/>
    </location>
</feature>
<dbReference type="Proteomes" id="UP000199069">
    <property type="component" value="Unassembled WGS sequence"/>
</dbReference>
<dbReference type="InterPro" id="IPR038222">
    <property type="entry name" value="DHHA2_dom_sf"/>
</dbReference>
<dbReference type="OMA" id="QMTPGHE"/>
<evidence type="ECO:0000256" key="1">
    <source>
        <dbReference type="SAM" id="MobiDB-lite"/>
    </source>
</evidence>
<evidence type="ECO:0000256" key="2">
    <source>
        <dbReference type="SAM" id="SignalP"/>
    </source>
</evidence>
<organism evidence="4 5">
    <name type="scientific">Rhodotorula toruloides</name>
    <name type="common">Yeast</name>
    <name type="synonym">Rhodosporidium toruloides</name>
    <dbReference type="NCBI Taxonomy" id="5286"/>
    <lineage>
        <taxon>Eukaryota</taxon>
        <taxon>Fungi</taxon>
        <taxon>Dikarya</taxon>
        <taxon>Basidiomycota</taxon>
        <taxon>Pucciniomycotina</taxon>
        <taxon>Microbotryomycetes</taxon>
        <taxon>Sporidiobolales</taxon>
        <taxon>Sporidiobolaceae</taxon>
        <taxon>Rhodotorula</taxon>
    </lineage>
</organism>
<evidence type="ECO:0000313" key="4">
    <source>
        <dbReference type="EMBL" id="CTR09863.1"/>
    </source>
</evidence>
<dbReference type="InterPro" id="IPR001667">
    <property type="entry name" value="DDH_dom"/>
</dbReference>
<dbReference type="GO" id="GO:0004309">
    <property type="term" value="F:exopolyphosphatase activity"/>
    <property type="evidence" value="ECO:0007669"/>
    <property type="project" value="TreeGrafter"/>
</dbReference>
<keyword evidence="5" id="KW-1185">Reference proteome</keyword>
<dbReference type="PANTHER" id="PTHR12112">
    <property type="entry name" value="BNIP - RELATED"/>
    <property type="match status" value="1"/>
</dbReference>
<reference evidence="4 5" key="1">
    <citation type="submission" date="2015-07" db="EMBL/GenBank/DDBJ databases">
        <authorList>
            <person name="Cajimat M.N.B."/>
            <person name="Milazzo M.L."/>
            <person name="Fulhorst C.F."/>
        </authorList>
    </citation>
    <scope>NUCLEOTIDE SEQUENCE [LARGE SCALE GENOMIC DNA]</scope>
    <source>
        <strain evidence="4">Single colony</strain>
    </source>
</reference>
<accession>A0A0K3CLQ1</accession>
<feature type="domain" description="DDH" evidence="3">
    <location>
        <begin position="90"/>
        <end position="229"/>
    </location>
</feature>
<feature type="chain" id="PRO_5005495283" evidence="2">
    <location>
        <begin position="21"/>
        <end position="491"/>
    </location>
</feature>
<dbReference type="SUPFAM" id="SSF64182">
    <property type="entry name" value="DHH phosphoesterases"/>
    <property type="match status" value="1"/>
</dbReference>
<gene>
    <name evidence="4" type="primary">FGENESH: predicted gene_11.220</name>
    <name evidence="4" type="ORF">BN2166_0057240</name>
</gene>